<dbReference type="EMBL" id="GL379797">
    <property type="protein sequence ID" value="EGT32488.1"/>
    <property type="molecule type" value="Genomic_DNA"/>
</dbReference>
<gene>
    <name evidence="2" type="ORF">CAEBREN_01397</name>
</gene>
<keyword evidence="1" id="KW-0472">Membrane</keyword>
<sequence length="171" mass="19818">MNDEDIYYKVVGYFGVFIVFVVILLLFELWKHLIDVGPITKTPVTVFPDHNLTEEAVQEFPENVPTLNCREIMRAGRLENEKRSVQETETTASLDVLSTRLGNEDHSENFPKANWIGKFCKILRRDVMTTTSNEVVYHKEWNNTLSVMKIHKCVECSKNDQPPAYSTLFME</sequence>
<evidence type="ECO:0000256" key="1">
    <source>
        <dbReference type="SAM" id="Phobius"/>
    </source>
</evidence>
<evidence type="ECO:0000313" key="3">
    <source>
        <dbReference type="Proteomes" id="UP000008068"/>
    </source>
</evidence>
<keyword evidence="1" id="KW-0812">Transmembrane</keyword>
<dbReference type="InParanoid" id="G0MJR3"/>
<dbReference type="AlphaFoldDB" id="G0MJR3"/>
<keyword evidence="3" id="KW-1185">Reference proteome</keyword>
<accession>G0MJR3</accession>
<evidence type="ECO:0000313" key="2">
    <source>
        <dbReference type="EMBL" id="EGT32488.1"/>
    </source>
</evidence>
<organism evidence="3">
    <name type="scientific">Caenorhabditis brenneri</name>
    <name type="common">Nematode worm</name>
    <dbReference type="NCBI Taxonomy" id="135651"/>
    <lineage>
        <taxon>Eukaryota</taxon>
        <taxon>Metazoa</taxon>
        <taxon>Ecdysozoa</taxon>
        <taxon>Nematoda</taxon>
        <taxon>Chromadorea</taxon>
        <taxon>Rhabditida</taxon>
        <taxon>Rhabditina</taxon>
        <taxon>Rhabditomorpha</taxon>
        <taxon>Rhabditoidea</taxon>
        <taxon>Rhabditidae</taxon>
        <taxon>Peloderinae</taxon>
        <taxon>Caenorhabditis</taxon>
    </lineage>
</organism>
<reference evidence="3" key="1">
    <citation type="submission" date="2011-07" db="EMBL/GenBank/DDBJ databases">
        <authorList>
            <consortium name="Caenorhabditis brenneri Sequencing and Analysis Consortium"/>
            <person name="Wilson R.K."/>
        </authorList>
    </citation>
    <scope>NUCLEOTIDE SEQUENCE [LARGE SCALE GENOMIC DNA]</scope>
    <source>
        <strain evidence="3">PB2801</strain>
    </source>
</reference>
<name>G0MJR3_CAEBE</name>
<dbReference type="HOGENOM" id="CLU_1564274_0_0_1"/>
<proteinExistence type="predicted"/>
<dbReference type="Proteomes" id="UP000008068">
    <property type="component" value="Unassembled WGS sequence"/>
</dbReference>
<feature type="transmembrane region" description="Helical" evidence="1">
    <location>
        <begin position="6"/>
        <end position="27"/>
    </location>
</feature>
<keyword evidence="1" id="KW-1133">Transmembrane helix</keyword>
<protein>
    <submittedName>
        <fullName evidence="2">Uncharacterized protein</fullName>
    </submittedName>
</protein>